<comment type="caution">
    <text evidence="1">The sequence shown here is derived from an EMBL/GenBank/DDBJ whole genome shotgun (WGS) entry which is preliminary data.</text>
</comment>
<reference evidence="1" key="2">
    <citation type="submission" date="2020-06" db="EMBL/GenBank/DDBJ databases">
        <title>Helianthus annuus Genome sequencing and assembly Release 2.</title>
        <authorList>
            <person name="Gouzy J."/>
            <person name="Langlade N."/>
            <person name="Munos S."/>
        </authorList>
    </citation>
    <scope>NUCLEOTIDE SEQUENCE</scope>
    <source>
        <tissue evidence="1">Leaves</tissue>
    </source>
</reference>
<evidence type="ECO:0000313" key="1">
    <source>
        <dbReference type="EMBL" id="KAF5784994.1"/>
    </source>
</evidence>
<keyword evidence="2" id="KW-1185">Reference proteome</keyword>
<protein>
    <submittedName>
        <fullName evidence="1">Uncharacterized protein</fullName>
    </submittedName>
</protein>
<dbReference type="AlphaFoldDB" id="A0A9K3HVB2"/>
<name>A0A9K3HVB2_HELAN</name>
<dbReference type="EMBL" id="MNCJ02000325">
    <property type="protein sequence ID" value="KAF5784994.1"/>
    <property type="molecule type" value="Genomic_DNA"/>
</dbReference>
<proteinExistence type="predicted"/>
<reference evidence="1" key="1">
    <citation type="journal article" date="2017" name="Nature">
        <title>The sunflower genome provides insights into oil metabolism, flowering and Asterid evolution.</title>
        <authorList>
            <person name="Badouin H."/>
            <person name="Gouzy J."/>
            <person name="Grassa C.J."/>
            <person name="Murat F."/>
            <person name="Staton S.E."/>
            <person name="Cottret L."/>
            <person name="Lelandais-Briere C."/>
            <person name="Owens G.L."/>
            <person name="Carrere S."/>
            <person name="Mayjonade B."/>
            <person name="Legrand L."/>
            <person name="Gill N."/>
            <person name="Kane N.C."/>
            <person name="Bowers J.E."/>
            <person name="Hubner S."/>
            <person name="Bellec A."/>
            <person name="Berard A."/>
            <person name="Berges H."/>
            <person name="Blanchet N."/>
            <person name="Boniface M.C."/>
            <person name="Brunel D."/>
            <person name="Catrice O."/>
            <person name="Chaidir N."/>
            <person name="Claudel C."/>
            <person name="Donnadieu C."/>
            <person name="Faraut T."/>
            <person name="Fievet G."/>
            <person name="Helmstetter N."/>
            <person name="King M."/>
            <person name="Knapp S.J."/>
            <person name="Lai Z."/>
            <person name="Le Paslier M.C."/>
            <person name="Lippi Y."/>
            <person name="Lorenzon L."/>
            <person name="Mandel J.R."/>
            <person name="Marage G."/>
            <person name="Marchand G."/>
            <person name="Marquand E."/>
            <person name="Bret-Mestries E."/>
            <person name="Morien E."/>
            <person name="Nambeesan S."/>
            <person name="Nguyen T."/>
            <person name="Pegot-Espagnet P."/>
            <person name="Pouilly N."/>
            <person name="Raftis F."/>
            <person name="Sallet E."/>
            <person name="Schiex T."/>
            <person name="Thomas J."/>
            <person name="Vandecasteele C."/>
            <person name="Vares D."/>
            <person name="Vear F."/>
            <person name="Vautrin S."/>
            <person name="Crespi M."/>
            <person name="Mangin B."/>
            <person name="Burke J.M."/>
            <person name="Salse J."/>
            <person name="Munos S."/>
            <person name="Vincourt P."/>
            <person name="Rieseberg L.H."/>
            <person name="Langlade N.B."/>
        </authorList>
    </citation>
    <scope>NUCLEOTIDE SEQUENCE</scope>
    <source>
        <tissue evidence="1">Leaves</tissue>
    </source>
</reference>
<organism evidence="1 2">
    <name type="scientific">Helianthus annuus</name>
    <name type="common">Common sunflower</name>
    <dbReference type="NCBI Taxonomy" id="4232"/>
    <lineage>
        <taxon>Eukaryota</taxon>
        <taxon>Viridiplantae</taxon>
        <taxon>Streptophyta</taxon>
        <taxon>Embryophyta</taxon>
        <taxon>Tracheophyta</taxon>
        <taxon>Spermatophyta</taxon>
        <taxon>Magnoliopsida</taxon>
        <taxon>eudicotyledons</taxon>
        <taxon>Gunneridae</taxon>
        <taxon>Pentapetalae</taxon>
        <taxon>asterids</taxon>
        <taxon>campanulids</taxon>
        <taxon>Asterales</taxon>
        <taxon>Asteraceae</taxon>
        <taxon>Asteroideae</taxon>
        <taxon>Heliantheae alliance</taxon>
        <taxon>Heliantheae</taxon>
        <taxon>Helianthus</taxon>
    </lineage>
</organism>
<accession>A0A9K3HVB2</accession>
<gene>
    <name evidence="1" type="ORF">HanXRQr2_Chr10g0423341</name>
</gene>
<evidence type="ECO:0000313" key="2">
    <source>
        <dbReference type="Proteomes" id="UP000215914"/>
    </source>
</evidence>
<dbReference type="Gramene" id="mRNA:HanXRQr2_Chr10g0423341">
    <property type="protein sequence ID" value="CDS:HanXRQr2_Chr10g0423341.1"/>
    <property type="gene ID" value="HanXRQr2_Chr10g0423341"/>
</dbReference>
<dbReference type="Proteomes" id="UP000215914">
    <property type="component" value="Unassembled WGS sequence"/>
</dbReference>
<sequence length="73" mass="7699">MVVLGVKDVGVQEDEKYVKIGMEIDGFVNVLFKFLGVKDGGVQEEALKAVAVICGFECYKNVLVGMGGCGVVG</sequence>